<accession>A0ACC2MK49</accession>
<organism evidence="1 2">
    <name type="scientific">Persea americana</name>
    <name type="common">Avocado</name>
    <dbReference type="NCBI Taxonomy" id="3435"/>
    <lineage>
        <taxon>Eukaryota</taxon>
        <taxon>Viridiplantae</taxon>
        <taxon>Streptophyta</taxon>
        <taxon>Embryophyta</taxon>
        <taxon>Tracheophyta</taxon>
        <taxon>Spermatophyta</taxon>
        <taxon>Magnoliopsida</taxon>
        <taxon>Magnoliidae</taxon>
        <taxon>Laurales</taxon>
        <taxon>Lauraceae</taxon>
        <taxon>Persea</taxon>
    </lineage>
</organism>
<protein>
    <submittedName>
        <fullName evidence="1">Uncharacterized protein</fullName>
    </submittedName>
</protein>
<reference evidence="1 2" key="1">
    <citation type="journal article" date="2022" name="Hortic Res">
        <title>A haplotype resolved chromosomal level avocado genome allows analysis of novel avocado genes.</title>
        <authorList>
            <person name="Nath O."/>
            <person name="Fletcher S.J."/>
            <person name="Hayward A."/>
            <person name="Shaw L.M."/>
            <person name="Masouleh A.K."/>
            <person name="Furtado A."/>
            <person name="Henry R.J."/>
            <person name="Mitter N."/>
        </authorList>
    </citation>
    <scope>NUCLEOTIDE SEQUENCE [LARGE SCALE GENOMIC DNA]</scope>
    <source>
        <strain evidence="2">cv. Hass</strain>
    </source>
</reference>
<name>A0ACC2MK49_PERAE</name>
<proteinExistence type="predicted"/>
<evidence type="ECO:0000313" key="2">
    <source>
        <dbReference type="Proteomes" id="UP001234297"/>
    </source>
</evidence>
<dbReference type="Proteomes" id="UP001234297">
    <property type="component" value="Chromosome 2"/>
</dbReference>
<evidence type="ECO:0000313" key="1">
    <source>
        <dbReference type="EMBL" id="KAJ8646136.1"/>
    </source>
</evidence>
<keyword evidence="2" id="KW-1185">Reference proteome</keyword>
<comment type="caution">
    <text evidence="1">The sequence shown here is derived from an EMBL/GenBank/DDBJ whole genome shotgun (WGS) entry which is preliminary data.</text>
</comment>
<sequence>MATKYVLGSMVAATVVAFSLDYLIADKKIFGGTTQKLWLLTNGGRNRKEVSGMASNCWTTNCNEPHQSPKFHC</sequence>
<dbReference type="EMBL" id="CM056810">
    <property type="protein sequence ID" value="KAJ8646136.1"/>
    <property type="molecule type" value="Genomic_DNA"/>
</dbReference>
<gene>
    <name evidence="1" type="ORF">MRB53_007884</name>
</gene>